<comment type="caution">
    <text evidence="4">The sequence shown here is derived from an EMBL/GenBank/DDBJ whole genome shotgun (WGS) entry which is preliminary data.</text>
</comment>
<sequence>MKKTVLSLVVAGALLVTGPLASSAENLDGAKKVYEGRYVVSVTNHTNWNDFIQSLLKKYYSHNYQTQLKELPGQPTEQTGKETEQAQPTESKNEQPVQESPVVPQPAQQQPVEQTNETNNQATYSLSQFEQEVVTLTNNERAKYGLQPLKVDLKLSEVARVKSSDMKSNGYFSHTSPTYGSPFDMMKQFAVQYRSAGENIAMGQRSPQEVVTAWMNSEGHRKNILSSNFTHIGVGHVEGNYWTQMFIGR</sequence>
<keyword evidence="5" id="KW-1185">Reference proteome</keyword>
<dbReference type="PANTHER" id="PTHR31157:SF1">
    <property type="entry name" value="SCP DOMAIN-CONTAINING PROTEIN"/>
    <property type="match status" value="1"/>
</dbReference>
<feature type="signal peptide" evidence="2">
    <location>
        <begin position="1"/>
        <end position="21"/>
    </location>
</feature>
<name>A0ABW6K4T7_9BACI</name>
<accession>A0ABW6K4T7</accession>
<feature type="chain" id="PRO_5047188205" evidence="2">
    <location>
        <begin position="22"/>
        <end position="249"/>
    </location>
</feature>
<gene>
    <name evidence="4" type="ORF">ACFYKX_01055</name>
</gene>
<dbReference type="Proteomes" id="UP001601059">
    <property type="component" value="Unassembled WGS sequence"/>
</dbReference>
<evidence type="ECO:0000313" key="4">
    <source>
        <dbReference type="EMBL" id="MFE8699201.1"/>
    </source>
</evidence>
<proteinExistence type="predicted"/>
<dbReference type="PANTHER" id="PTHR31157">
    <property type="entry name" value="SCP DOMAIN-CONTAINING PROTEIN"/>
    <property type="match status" value="1"/>
</dbReference>
<dbReference type="InterPro" id="IPR014258">
    <property type="entry name" value="CAP_domain_YkwD-like"/>
</dbReference>
<dbReference type="NCBIfam" id="TIGR02909">
    <property type="entry name" value="spore_YkwD"/>
    <property type="match status" value="1"/>
</dbReference>
<dbReference type="EMBL" id="JBIACK010000001">
    <property type="protein sequence ID" value="MFE8699201.1"/>
    <property type="molecule type" value="Genomic_DNA"/>
</dbReference>
<feature type="compositionally biased region" description="Low complexity" evidence="1">
    <location>
        <begin position="94"/>
        <end position="114"/>
    </location>
</feature>
<evidence type="ECO:0000256" key="1">
    <source>
        <dbReference type="SAM" id="MobiDB-lite"/>
    </source>
</evidence>
<reference evidence="4 5" key="1">
    <citation type="submission" date="2024-08" db="EMBL/GenBank/DDBJ databases">
        <title>Two novel Cytobacillus novel species.</title>
        <authorList>
            <person name="Liu G."/>
        </authorList>
    </citation>
    <scope>NUCLEOTIDE SEQUENCE [LARGE SCALE GENOMIC DNA]</scope>
    <source>
        <strain evidence="4 5">FJAT-54145</strain>
    </source>
</reference>
<feature type="region of interest" description="Disordered" evidence="1">
    <location>
        <begin position="70"/>
        <end position="119"/>
    </location>
</feature>
<dbReference type="InterPro" id="IPR014044">
    <property type="entry name" value="CAP_dom"/>
</dbReference>
<organism evidence="4 5">
    <name type="scientific">Cytobacillus spartinae</name>
    <dbReference type="NCBI Taxonomy" id="3299023"/>
    <lineage>
        <taxon>Bacteria</taxon>
        <taxon>Bacillati</taxon>
        <taxon>Bacillota</taxon>
        <taxon>Bacilli</taxon>
        <taxon>Bacillales</taxon>
        <taxon>Bacillaceae</taxon>
        <taxon>Cytobacillus</taxon>
    </lineage>
</organism>
<dbReference type="CDD" id="cd05379">
    <property type="entry name" value="CAP_bacterial"/>
    <property type="match status" value="1"/>
</dbReference>
<dbReference type="InterPro" id="IPR035940">
    <property type="entry name" value="CAP_sf"/>
</dbReference>
<dbReference type="RefSeq" id="WP_389357208.1">
    <property type="nucleotide sequence ID" value="NZ_JBIACK010000001.1"/>
</dbReference>
<dbReference type="Gene3D" id="3.40.33.10">
    <property type="entry name" value="CAP"/>
    <property type="match status" value="1"/>
</dbReference>
<dbReference type="SUPFAM" id="SSF55797">
    <property type="entry name" value="PR-1-like"/>
    <property type="match status" value="1"/>
</dbReference>
<keyword evidence="2" id="KW-0732">Signal</keyword>
<protein>
    <submittedName>
        <fullName evidence="4">CAP domain-containing protein</fullName>
    </submittedName>
</protein>
<dbReference type="Pfam" id="PF00188">
    <property type="entry name" value="CAP"/>
    <property type="match status" value="1"/>
</dbReference>
<evidence type="ECO:0000256" key="2">
    <source>
        <dbReference type="SAM" id="SignalP"/>
    </source>
</evidence>
<evidence type="ECO:0000313" key="5">
    <source>
        <dbReference type="Proteomes" id="UP001601059"/>
    </source>
</evidence>
<evidence type="ECO:0000259" key="3">
    <source>
        <dbReference type="Pfam" id="PF00188"/>
    </source>
</evidence>
<feature type="domain" description="SCP" evidence="3">
    <location>
        <begin position="135"/>
        <end position="244"/>
    </location>
</feature>